<dbReference type="AlphaFoldDB" id="A0A1W4WVE4"/>
<dbReference type="GeneID" id="108738766"/>
<evidence type="ECO:0000313" key="3">
    <source>
        <dbReference type="RefSeq" id="XP_018327839.1"/>
    </source>
</evidence>
<accession>A0A1W4WVE4</accession>
<dbReference type="GO" id="GO:0005802">
    <property type="term" value="C:trans-Golgi network"/>
    <property type="evidence" value="ECO:0007669"/>
    <property type="project" value="TreeGrafter"/>
</dbReference>
<dbReference type="Proteomes" id="UP000192223">
    <property type="component" value="Unplaced"/>
</dbReference>
<dbReference type="Pfam" id="PF03676">
    <property type="entry name" value="PHAF1"/>
    <property type="match status" value="1"/>
</dbReference>
<dbReference type="InterPro" id="IPR005373">
    <property type="entry name" value="PHAF1"/>
</dbReference>
<dbReference type="PANTHER" id="PTHR13465:SF2">
    <property type="entry name" value="PHAGOSOME ASSEMBLY FACTOR 1"/>
    <property type="match status" value="1"/>
</dbReference>
<dbReference type="InParanoid" id="A0A1W4WVE4"/>
<proteinExistence type="inferred from homology"/>
<dbReference type="FunCoup" id="A0A1W4WVE4">
    <property type="interactions" value="716"/>
</dbReference>
<protein>
    <submittedName>
        <fullName evidence="3">UPF0183 protein CG7083</fullName>
    </submittedName>
</protein>
<dbReference type="GO" id="GO:0043001">
    <property type="term" value="P:Golgi to plasma membrane protein transport"/>
    <property type="evidence" value="ECO:0007669"/>
    <property type="project" value="TreeGrafter"/>
</dbReference>
<organism evidence="2 3">
    <name type="scientific">Agrilus planipennis</name>
    <name type="common">Emerald ash borer</name>
    <name type="synonym">Agrilus marcopoli</name>
    <dbReference type="NCBI Taxonomy" id="224129"/>
    <lineage>
        <taxon>Eukaryota</taxon>
        <taxon>Metazoa</taxon>
        <taxon>Ecdysozoa</taxon>
        <taxon>Arthropoda</taxon>
        <taxon>Hexapoda</taxon>
        <taxon>Insecta</taxon>
        <taxon>Pterygota</taxon>
        <taxon>Neoptera</taxon>
        <taxon>Endopterygota</taxon>
        <taxon>Coleoptera</taxon>
        <taxon>Polyphaga</taxon>
        <taxon>Elateriformia</taxon>
        <taxon>Buprestoidea</taxon>
        <taxon>Buprestidae</taxon>
        <taxon>Agrilinae</taxon>
        <taxon>Agrilus</taxon>
    </lineage>
</organism>
<sequence length="404" mass="45803">MLDLEIAPERSLGCEHWEFVLGMHFSQSVAIIQSQVGIIKGVQVLYNDSNPLDVDLVINLPQDGIRLFFDPVAQRLKVIEICNMKSVKLKYCGSYFNSPEVLPSIEQIEHSFGATHPGVYDAEKQLFALNFRGVSFYFPVESKFKTGNAHNIGSLHFPPGSSPLVSRMSIYCGPNVEQATAPELPLSCYYGQLYLKKLEVIREDNYTKGIKLNVTAGGNARRVESTKLVFEREVLLGHSAQDVASNLGAPSKIFYKSEDKMRIHSSNAHRRVAQRRSDYFFNYFTLGIDVLFDARAHVVKKIVLHTNYPGHYNFNMYHRCEFRLPIDGLEITAYSRWEELCKQLTPSERPVVLNRASSTNTTNPFGSTFCYGYQDIIFEVMPNNYIASVTMYGDGRPYETSEHA</sequence>
<dbReference type="OrthoDB" id="411211at2759"/>
<keyword evidence="2" id="KW-1185">Reference proteome</keyword>
<comment type="similarity">
    <text evidence="1">Belongs to the PHAF1 family.</text>
</comment>
<dbReference type="STRING" id="224129.A0A1W4WVE4"/>
<dbReference type="InterPro" id="IPR039156">
    <property type="entry name" value="PHAF1/BROMI"/>
</dbReference>
<name>A0A1W4WVE4_AGRPL</name>
<reference evidence="3" key="1">
    <citation type="submission" date="2025-08" db="UniProtKB">
        <authorList>
            <consortium name="RefSeq"/>
        </authorList>
    </citation>
    <scope>IDENTIFICATION</scope>
    <source>
        <tissue evidence="3">Entire body</tissue>
    </source>
</reference>
<dbReference type="PANTHER" id="PTHR13465">
    <property type="entry name" value="UPF0183 PROTEIN"/>
    <property type="match status" value="1"/>
</dbReference>
<evidence type="ECO:0000256" key="1">
    <source>
        <dbReference type="ARBA" id="ARBA00024339"/>
    </source>
</evidence>
<dbReference type="KEGG" id="apln:108738766"/>
<evidence type="ECO:0000313" key="2">
    <source>
        <dbReference type="Proteomes" id="UP000192223"/>
    </source>
</evidence>
<dbReference type="RefSeq" id="XP_018327839.1">
    <property type="nucleotide sequence ID" value="XM_018472337.2"/>
</dbReference>
<gene>
    <name evidence="3" type="primary">LOC108738766</name>
</gene>